<feature type="region of interest" description="Disordered" evidence="1">
    <location>
        <begin position="1"/>
        <end position="27"/>
    </location>
</feature>
<evidence type="ECO:0000313" key="3">
    <source>
        <dbReference type="Proteomes" id="UP001604002"/>
    </source>
</evidence>
<dbReference type="Pfam" id="PF11154">
    <property type="entry name" value="DUF2934"/>
    <property type="match status" value="1"/>
</dbReference>
<dbReference type="InterPro" id="IPR021327">
    <property type="entry name" value="DUF2934"/>
</dbReference>
<dbReference type="Proteomes" id="UP001604002">
    <property type="component" value="Unassembled WGS sequence"/>
</dbReference>
<dbReference type="RefSeq" id="WP_393994154.1">
    <property type="nucleotide sequence ID" value="NZ_JBAFVH010000013.1"/>
</dbReference>
<reference evidence="2 3" key="1">
    <citation type="submission" date="2024-02" db="EMBL/GenBank/DDBJ databases">
        <title>Expansion and revision of Xanthobacter and proposal of Roseixanthobacter gen. nov.</title>
        <authorList>
            <person name="Soltysiak M.P.M."/>
            <person name="Jalihal A."/>
            <person name="Ory A."/>
            <person name="Chrisophersen C."/>
            <person name="Lee A.D."/>
            <person name="Boulton J."/>
            <person name="Springer M."/>
        </authorList>
    </citation>
    <scope>NUCLEOTIDE SEQUENCE [LARGE SCALE GENOMIC DNA]</scope>
    <source>
        <strain evidence="2 3">23A</strain>
    </source>
</reference>
<keyword evidence="3" id="KW-1185">Reference proteome</keyword>
<proteinExistence type="predicted"/>
<accession>A0ABW7A0H3</accession>
<evidence type="ECO:0000256" key="1">
    <source>
        <dbReference type="SAM" id="MobiDB-lite"/>
    </source>
</evidence>
<protein>
    <submittedName>
        <fullName evidence="2">DUF2934 domain-containing protein</fullName>
    </submittedName>
</protein>
<feature type="compositionally biased region" description="Basic and acidic residues" evidence="1">
    <location>
        <begin position="1"/>
        <end position="13"/>
    </location>
</feature>
<sequence length="67" mass="7575">MPHTTEPHTDAHDAAAQGLTATEREQIGRRARALWQEEGFPQGRDRELWAQAELQVLKGRTAVRDGR</sequence>
<organism evidence="2 3">
    <name type="scientific">Xanthobacter oligotrophicus</name>
    <dbReference type="NCBI Taxonomy" id="2607286"/>
    <lineage>
        <taxon>Bacteria</taxon>
        <taxon>Pseudomonadati</taxon>
        <taxon>Pseudomonadota</taxon>
        <taxon>Alphaproteobacteria</taxon>
        <taxon>Hyphomicrobiales</taxon>
        <taxon>Xanthobacteraceae</taxon>
        <taxon>Xanthobacter</taxon>
    </lineage>
</organism>
<gene>
    <name evidence="2" type="ORF">V5F32_20250</name>
</gene>
<comment type="caution">
    <text evidence="2">The sequence shown here is derived from an EMBL/GenBank/DDBJ whole genome shotgun (WGS) entry which is preliminary data.</text>
</comment>
<dbReference type="EMBL" id="JBAFVH010000013">
    <property type="protein sequence ID" value="MFG1374515.1"/>
    <property type="molecule type" value="Genomic_DNA"/>
</dbReference>
<name>A0ABW7A0H3_9HYPH</name>
<evidence type="ECO:0000313" key="2">
    <source>
        <dbReference type="EMBL" id="MFG1374515.1"/>
    </source>
</evidence>